<dbReference type="AlphaFoldDB" id="A0AAV3ZUS2"/>
<comment type="caution">
    <text evidence="2">The sequence shown here is derived from an EMBL/GenBank/DDBJ whole genome shotgun (WGS) entry which is preliminary data.</text>
</comment>
<evidence type="ECO:0000313" key="2">
    <source>
        <dbReference type="EMBL" id="GFN99690.1"/>
    </source>
</evidence>
<dbReference type="Proteomes" id="UP000735302">
    <property type="component" value="Unassembled WGS sequence"/>
</dbReference>
<protein>
    <submittedName>
        <fullName evidence="2">Uncharacterized protein</fullName>
    </submittedName>
</protein>
<keyword evidence="3" id="KW-1185">Reference proteome</keyword>
<reference evidence="2 3" key="1">
    <citation type="journal article" date="2021" name="Elife">
        <title>Chloroplast acquisition without the gene transfer in kleptoplastic sea slugs, Plakobranchus ocellatus.</title>
        <authorList>
            <person name="Maeda T."/>
            <person name="Takahashi S."/>
            <person name="Yoshida T."/>
            <person name="Shimamura S."/>
            <person name="Takaki Y."/>
            <person name="Nagai Y."/>
            <person name="Toyoda A."/>
            <person name="Suzuki Y."/>
            <person name="Arimoto A."/>
            <person name="Ishii H."/>
            <person name="Satoh N."/>
            <person name="Nishiyama T."/>
            <person name="Hasebe M."/>
            <person name="Maruyama T."/>
            <person name="Minagawa J."/>
            <person name="Obokata J."/>
            <person name="Shigenobu S."/>
        </authorList>
    </citation>
    <scope>NUCLEOTIDE SEQUENCE [LARGE SCALE GENOMIC DNA]</scope>
</reference>
<proteinExistence type="predicted"/>
<dbReference type="EMBL" id="BLXT01003024">
    <property type="protein sequence ID" value="GFN99690.1"/>
    <property type="molecule type" value="Genomic_DNA"/>
</dbReference>
<sequence length="77" mass="8854">MQHTKPMRCLNEKKRGGFKSNAAEPEQRQQPEFELHKEIEQLMSRLPDQDLTTPEDYISIDAEVLTSAPLTDEEIVA</sequence>
<organism evidence="2 3">
    <name type="scientific">Plakobranchus ocellatus</name>
    <dbReference type="NCBI Taxonomy" id="259542"/>
    <lineage>
        <taxon>Eukaryota</taxon>
        <taxon>Metazoa</taxon>
        <taxon>Spiralia</taxon>
        <taxon>Lophotrochozoa</taxon>
        <taxon>Mollusca</taxon>
        <taxon>Gastropoda</taxon>
        <taxon>Heterobranchia</taxon>
        <taxon>Euthyneura</taxon>
        <taxon>Panpulmonata</taxon>
        <taxon>Sacoglossa</taxon>
        <taxon>Placobranchoidea</taxon>
        <taxon>Plakobranchidae</taxon>
        <taxon>Plakobranchus</taxon>
    </lineage>
</organism>
<gene>
    <name evidence="2" type="ORF">PoB_002619600</name>
</gene>
<feature type="region of interest" description="Disordered" evidence="1">
    <location>
        <begin position="1"/>
        <end position="32"/>
    </location>
</feature>
<evidence type="ECO:0000313" key="3">
    <source>
        <dbReference type="Proteomes" id="UP000735302"/>
    </source>
</evidence>
<evidence type="ECO:0000256" key="1">
    <source>
        <dbReference type="SAM" id="MobiDB-lite"/>
    </source>
</evidence>
<accession>A0AAV3ZUS2</accession>
<name>A0AAV3ZUS2_9GAST</name>